<dbReference type="InterPro" id="IPR000719">
    <property type="entry name" value="Prot_kinase_dom"/>
</dbReference>
<dbReference type="InterPro" id="IPR011009">
    <property type="entry name" value="Kinase-like_dom_sf"/>
</dbReference>
<dbReference type="EMBL" id="CP045273">
    <property type="protein sequence ID" value="QJX80225.1"/>
    <property type="molecule type" value="Genomic_DNA"/>
</dbReference>
<dbReference type="GO" id="GO:0005524">
    <property type="term" value="F:ATP binding"/>
    <property type="evidence" value="ECO:0007669"/>
    <property type="project" value="InterPro"/>
</dbReference>
<dbReference type="Gene3D" id="1.10.510.10">
    <property type="entry name" value="Transferase(Phosphotransferase) domain 1"/>
    <property type="match status" value="1"/>
</dbReference>
<organism evidence="3 4">
    <name type="scientific">Priestia megaterium</name>
    <name type="common">Bacillus megaterium</name>
    <dbReference type="NCBI Taxonomy" id="1404"/>
    <lineage>
        <taxon>Bacteria</taxon>
        <taxon>Bacillati</taxon>
        <taxon>Bacillota</taxon>
        <taxon>Bacilli</taxon>
        <taxon>Bacillales</taxon>
        <taxon>Bacillaceae</taxon>
        <taxon>Priestia</taxon>
    </lineage>
</organism>
<accession>A0A6M6E9E6</accession>
<dbReference type="PANTHER" id="PTHR37171">
    <property type="entry name" value="SERINE/THREONINE-PROTEIN KINASE YRZF-RELATED"/>
    <property type="match status" value="1"/>
</dbReference>
<keyword evidence="3" id="KW-0418">Kinase</keyword>
<evidence type="ECO:0000259" key="2">
    <source>
        <dbReference type="PROSITE" id="PS50011"/>
    </source>
</evidence>
<protein>
    <submittedName>
        <fullName evidence="3">Serine/threonine protein kinase</fullName>
    </submittedName>
</protein>
<dbReference type="SUPFAM" id="SSF56112">
    <property type="entry name" value="Protein kinase-like (PK-like)"/>
    <property type="match status" value="1"/>
</dbReference>
<feature type="domain" description="Protein kinase" evidence="2">
    <location>
        <begin position="71"/>
        <end position="266"/>
    </location>
</feature>
<dbReference type="PANTHER" id="PTHR37171:SF1">
    <property type="entry name" value="SERINE_THREONINE-PROTEIN KINASE YRZF-RELATED"/>
    <property type="match status" value="1"/>
</dbReference>
<feature type="region of interest" description="Disordered" evidence="1">
    <location>
        <begin position="1"/>
        <end position="25"/>
    </location>
</feature>
<feature type="compositionally biased region" description="Basic and acidic residues" evidence="1">
    <location>
        <begin position="9"/>
        <end position="18"/>
    </location>
</feature>
<dbReference type="PROSITE" id="PS50011">
    <property type="entry name" value="PROTEIN_KINASE_DOM"/>
    <property type="match status" value="1"/>
</dbReference>
<sequence length="266" mass="31507">MLANQLTKDNIDKRDKQQDTNTKMNTYNETEALKEYVNLIQDKLLPNLILKARRNDPVKYKFADGVEKRVLKEWICLGAGNYAVVFQHKKYKQFVVKIYAESQWTNTKETLEQEASVYNKLGRHESYSYLYYRGENFLVLELVKGITLYNALNKGVRINESVIEDIDYAIRYAIQKGLNPYDIHAKNIIIQPNTNRKAVIVDVSDFKKEGTCTKWIDFKKVYYKFYRTTLYRYPVKMPMALLYVIRKAYRIYKTQNKRRRINGASL</sequence>
<evidence type="ECO:0000313" key="4">
    <source>
        <dbReference type="Proteomes" id="UP000501076"/>
    </source>
</evidence>
<reference evidence="3 4" key="1">
    <citation type="submission" date="2019-10" db="EMBL/GenBank/DDBJ databases">
        <title>Complete genome sequences for adaption low water activity.</title>
        <authorList>
            <person name="Zhao L."/>
            <person name="Zhong J."/>
        </authorList>
    </citation>
    <scope>NUCLEOTIDE SEQUENCE [LARGE SCALE GENOMIC DNA]</scope>
    <source>
        <strain evidence="3 4">FDU301</strain>
        <plasmid evidence="4">pfdu301a</plasmid>
    </source>
</reference>
<keyword evidence="3" id="KW-0723">Serine/threonine-protein kinase</keyword>
<dbReference type="Proteomes" id="UP000501076">
    <property type="component" value="Plasmid pFDU301A"/>
</dbReference>
<keyword evidence="3" id="KW-0808">Transferase</keyword>
<proteinExistence type="predicted"/>
<keyword evidence="3" id="KW-0614">Plasmid</keyword>
<geneLocation type="plasmid" evidence="4">
    <name>pfdu301a</name>
</geneLocation>
<evidence type="ECO:0000256" key="1">
    <source>
        <dbReference type="SAM" id="MobiDB-lite"/>
    </source>
</evidence>
<dbReference type="RefSeq" id="WP_171778208.1">
    <property type="nucleotide sequence ID" value="NZ_CP045273.1"/>
</dbReference>
<dbReference type="GO" id="GO:0004674">
    <property type="term" value="F:protein serine/threonine kinase activity"/>
    <property type="evidence" value="ECO:0007669"/>
    <property type="project" value="UniProtKB-KW"/>
</dbReference>
<dbReference type="InterPro" id="IPR052396">
    <property type="entry name" value="Meiotic_Drive_Suppr_Kinase"/>
</dbReference>
<gene>
    <name evidence="3" type="ORF">FDZ14_29450</name>
</gene>
<dbReference type="AlphaFoldDB" id="A0A6M6E9E6"/>
<evidence type="ECO:0000313" key="3">
    <source>
        <dbReference type="EMBL" id="QJX80225.1"/>
    </source>
</evidence>
<name>A0A6M6E9E6_PRIMG</name>